<keyword evidence="1" id="KW-0472">Membrane</keyword>
<dbReference type="EMBL" id="BAABDS010000052">
    <property type="protein sequence ID" value="GAA3722737.1"/>
    <property type="molecule type" value="Genomic_DNA"/>
</dbReference>
<sequence>MDILINILLSILSGIYAGLIVARFVKFEEIRTQVKRVVQDIDFMNEGPNGELVMINEPRIRDLHYCYSELLYLKHKNSADVVGSLITAISSTKIAPGQVTGDIGDFYMVWQSMVRKMVPNIRVLLSPKPRF</sequence>
<evidence type="ECO:0000313" key="3">
    <source>
        <dbReference type="Proteomes" id="UP001501479"/>
    </source>
</evidence>
<comment type="caution">
    <text evidence="2">The sequence shown here is derived from an EMBL/GenBank/DDBJ whole genome shotgun (WGS) entry which is preliminary data.</text>
</comment>
<organism evidence="2 3">
    <name type="scientific">Oceanisphaera sediminis</name>
    <dbReference type="NCBI Taxonomy" id="981381"/>
    <lineage>
        <taxon>Bacteria</taxon>
        <taxon>Pseudomonadati</taxon>
        <taxon>Pseudomonadota</taxon>
        <taxon>Gammaproteobacteria</taxon>
        <taxon>Aeromonadales</taxon>
        <taxon>Aeromonadaceae</taxon>
        <taxon>Oceanisphaera</taxon>
    </lineage>
</organism>
<name>A0ABP7ES58_9GAMM</name>
<keyword evidence="3" id="KW-1185">Reference proteome</keyword>
<evidence type="ECO:0000256" key="1">
    <source>
        <dbReference type="SAM" id="Phobius"/>
    </source>
</evidence>
<gene>
    <name evidence="2" type="ORF">GCM10022421_34350</name>
</gene>
<keyword evidence="1" id="KW-0812">Transmembrane</keyword>
<accession>A0ABP7ES58</accession>
<proteinExistence type="predicted"/>
<evidence type="ECO:0000313" key="2">
    <source>
        <dbReference type="EMBL" id="GAA3722737.1"/>
    </source>
</evidence>
<reference evidence="3" key="1">
    <citation type="journal article" date="2019" name="Int. J. Syst. Evol. Microbiol.">
        <title>The Global Catalogue of Microorganisms (GCM) 10K type strain sequencing project: providing services to taxonomists for standard genome sequencing and annotation.</title>
        <authorList>
            <consortium name="The Broad Institute Genomics Platform"/>
            <consortium name="The Broad Institute Genome Sequencing Center for Infectious Disease"/>
            <person name="Wu L."/>
            <person name="Ma J."/>
        </authorList>
    </citation>
    <scope>NUCLEOTIDE SEQUENCE [LARGE SCALE GENOMIC DNA]</scope>
    <source>
        <strain evidence="3">JCM 17329</strain>
    </source>
</reference>
<feature type="transmembrane region" description="Helical" evidence="1">
    <location>
        <begin position="6"/>
        <end position="25"/>
    </location>
</feature>
<keyword evidence="1" id="KW-1133">Transmembrane helix</keyword>
<protein>
    <submittedName>
        <fullName evidence="2">Uncharacterized protein</fullName>
    </submittedName>
</protein>
<dbReference type="Proteomes" id="UP001501479">
    <property type="component" value="Unassembled WGS sequence"/>
</dbReference>